<protein>
    <submittedName>
        <fullName evidence="1">NodS family protein</fullName>
    </submittedName>
</protein>
<dbReference type="Pfam" id="PF05401">
    <property type="entry name" value="NodS"/>
    <property type="match status" value="1"/>
</dbReference>
<dbReference type="PANTHER" id="PTHR43464:SF49">
    <property type="entry name" value="TELLURITE METHYLTRANSFERASE"/>
    <property type="match status" value="1"/>
</dbReference>
<dbReference type="Gene3D" id="3.40.50.150">
    <property type="entry name" value="Vaccinia Virus protein VP39"/>
    <property type="match status" value="1"/>
</dbReference>
<dbReference type="GO" id="GO:0008757">
    <property type="term" value="F:S-adenosylmethionine-dependent methyltransferase activity"/>
    <property type="evidence" value="ECO:0007669"/>
    <property type="project" value="InterPro"/>
</dbReference>
<dbReference type="Proteomes" id="UP000326857">
    <property type="component" value="Unassembled WGS sequence"/>
</dbReference>
<organism evidence="1 2">
    <name type="scientific">Sphingomonas aurantiaca</name>
    <dbReference type="NCBI Taxonomy" id="185949"/>
    <lineage>
        <taxon>Bacteria</taxon>
        <taxon>Pseudomonadati</taxon>
        <taxon>Pseudomonadota</taxon>
        <taxon>Alphaproteobacteria</taxon>
        <taxon>Sphingomonadales</taxon>
        <taxon>Sphingomonadaceae</taxon>
        <taxon>Sphingomonas</taxon>
    </lineage>
</organism>
<dbReference type="EMBL" id="CABVLI010000042">
    <property type="protein sequence ID" value="VVT22001.1"/>
    <property type="molecule type" value="Genomic_DNA"/>
</dbReference>
<dbReference type="PANTHER" id="PTHR43464">
    <property type="entry name" value="METHYLTRANSFERASE"/>
    <property type="match status" value="1"/>
</dbReference>
<proteinExistence type="predicted"/>
<reference evidence="1 2" key="1">
    <citation type="submission" date="2019-09" db="EMBL/GenBank/DDBJ databases">
        <authorList>
            <person name="Dittami M. S."/>
        </authorList>
    </citation>
    <scope>NUCLEOTIDE SEQUENCE [LARGE SCALE GENOMIC DNA]</scope>
    <source>
        <strain evidence="1">SPHINGO391</strain>
    </source>
</reference>
<dbReference type="AlphaFoldDB" id="A0A5E7ZT56"/>
<sequence>MPADDTRDGTSLAAGYFEDIFAGDDDPWSLASSAYEAGKFARTIAVLDDRRYAAALEIGCAHGVLTHRLAPLCADLLAIDIAEGAIGYARARCEDRPQVRFERLAFPGQTAATGPLDLILMSEVVYYWSDADIAAAGAWLRTRVAPGGRILLVHWTGETDYPQTGDAAVEAMFAALGDAVSLEHAERTESYRLDLWTRKCQG</sequence>
<accession>A0A5E7ZT56</accession>
<dbReference type="InterPro" id="IPR008715">
    <property type="entry name" value="SAM-MeTfrase_NodS-like"/>
</dbReference>
<evidence type="ECO:0000313" key="2">
    <source>
        <dbReference type="Proteomes" id="UP000326857"/>
    </source>
</evidence>
<evidence type="ECO:0000313" key="1">
    <source>
        <dbReference type="EMBL" id="VVT22001.1"/>
    </source>
</evidence>
<dbReference type="SUPFAM" id="SSF53335">
    <property type="entry name" value="S-adenosyl-L-methionine-dependent methyltransferases"/>
    <property type="match status" value="1"/>
</dbReference>
<gene>
    <name evidence="1" type="ORF">SPHINGO391_470288</name>
</gene>
<dbReference type="CDD" id="cd02440">
    <property type="entry name" value="AdoMet_MTases"/>
    <property type="match status" value="1"/>
</dbReference>
<dbReference type="RefSeq" id="WP_151991357.1">
    <property type="nucleotide sequence ID" value="NZ_LR701528.1"/>
</dbReference>
<name>A0A5E7ZT56_9SPHN</name>
<dbReference type="InterPro" id="IPR029063">
    <property type="entry name" value="SAM-dependent_MTases_sf"/>
</dbReference>
<dbReference type="GO" id="GO:0009312">
    <property type="term" value="P:oligosaccharide biosynthetic process"/>
    <property type="evidence" value="ECO:0007669"/>
    <property type="project" value="InterPro"/>
</dbReference>